<sequence length="262" mass="30465">MQSYQENKFGKIIKTNITALTFNQTIDVIEGWIKNKKNDYVCVCNTHSLVTADEDEEFEEVLNNAGICTPDGMPLVWALKKYGYINQDRVDGPNLMLKLCELALLNGYRVYLYGGTNDNLNKLEKDLKNRFKGINIVGKYSPPFRELSKQEDDEIIDMINSTNPDLVFVSLGCPKQETWMYKHRNSINGIMLGVGAAFEFIIGNIKRPPIIFQKLGLEWLFRLISEPKRLWKRYAYNNPVYVYRFLQTYKKNKNYTISNNKK</sequence>
<dbReference type="InterPro" id="IPR004629">
    <property type="entry name" value="WecG_TagA_CpsF"/>
</dbReference>
<dbReference type="Pfam" id="PF03808">
    <property type="entry name" value="Glyco_tran_WecG"/>
    <property type="match status" value="1"/>
</dbReference>
<evidence type="ECO:0000256" key="1">
    <source>
        <dbReference type="ARBA" id="ARBA00022676"/>
    </source>
</evidence>
<keyword evidence="1" id="KW-0328">Glycosyltransferase</keyword>
<dbReference type="CDD" id="cd06533">
    <property type="entry name" value="Glyco_transf_WecG_TagA"/>
    <property type="match status" value="1"/>
</dbReference>
<gene>
    <name evidence="3" type="ORF">CWS01_10190</name>
</gene>
<dbReference type="EMBL" id="PISE01000020">
    <property type="protein sequence ID" value="PKG23704.1"/>
    <property type="molecule type" value="Genomic_DNA"/>
</dbReference>
<dbReference type="PANTHER" id="PTHR34136">
    <property type="match status" value="1"/>
</dbReference>
<dbReference type="AlphaFoldDB" id="A0A2N0Z2H8"/>
<evidence type="ECO:0000313" key="4">
    <source>
        <dbReference type="Proteomes" id="UP000233375"/>
    </source>
</evidence>
<protein>
    <submittedName>
        <fullName evidence="3">Glycosyltransferase</fullName>
    </submittedName>
</protein>
<keyword evidence="4" id="KW-1185">Reference proteome</keyword>
<organism evidence="3 4">
    <name type="scientific">Niallia nealsonii</name>
    <dbReference type="NCBI Taxonomy" id="115979"/>
    <lineage>
        <taxon>Bacteria</taxon>
        <taxon>Bacillati</taxon>
        <taxon>Bacillota</taxon>
        <taxon>Bacilli</taxon>
        <taxon>Bacillales</taxon>
        <taxon>Bacillaceae</taxon>
        <taxon>Niallia</taxon>
    </lineage>
</organism>
<name>A0A2N0Z2H8_9BACI</name>
<dbReference type="OrthoDB" id="9771846at2"/>
<dbReference type="RefSeq" id="WP_101177095.1">
    <property type="nucleotide sequence ID" value="NZ_PISE01000020.1"/>
</dbReference>
<comment type="caution">
    <text evidence="3">The sequence shown here is derived from an EMBL/GenBank/DDBJ whole genome shotgun (WGS) entry which is preliminary data.</text>
</comment>
<reference evidence="3 4" key="1">
    <citation type="journal article" date="2003" name="Int. J. Syst. Evol. Microbiol.">
        <title>Bacillus nealsonii sp. nov., isolated from a spacecraft-assembly facility, whose spores are gamma-radiation resistant.</title>
        <authorList>
            <person name="Venkateswaran K."/>
            <person name="Kempf M."/>
            <person name="Chen F."/>
            <person name="Satomi M."/>
            <person name="Nicholson W."/>
            <person name="Kern R."/>
        </authorList>
    </citation>
    <scope>NUCLEOTIDE SEQUENCE [LARGE SCALE GENOMIC DNA]</scope>
    <source>
        <strain evidence="3 4">FO-92</strain>
    </source>
</reference>
<keyword evidence="2 3" id="KW-0808">Transferase</keyword>
<dbReference type="PANTHER" id="PTHR34136:SF1">
    <property type="entry name" value="UDP-N-ACETYL-D-MANNOSAMINURONIC ACID TRANSFERASE"/>
    <property type="match status" value="1"/>
</dbReference>
<accession>A0A2N0Z2H8</accession>
<dbReference type="GO" id="GO:0016758">
    <property type="term" value="F:hexosyltransferase activity"/>
    <property type="evidence" value="ECO:0007669"/>
    <property type="project" value="TreeGrafter"/>
</dbReference>
<proteinExistence type="predicted"/>
<evidence type="ECO:0000256" key="2">
    <source>
        <dbReference type="ARBA" id="ARBA00022679"/>
    </source>
</evidence>
<evidence type="ECO:0000313" key="3">
    <source>
        <dbReference type="EMBL" id="PKG23704.1"/>
    </source>
</evidence>
<dbReference type="NCBIfam" id="TIGR00696">
    <property type="entry name" value="wecG_tagA_cpsF"/>
    <property type="match status" value="1"/>
</dbReference>
<dbReference type="Proteomes" id="UP000233375">
    <property type="component" value="Unassembled WGS sequence"/>
</dbReference>